<dbReference type="EC" id="2.1.1.-" evidence="7"/>
<keyword evidence="13" id="KW-1185">Reference proteome</keyword>
<dbReference type="GO" id="GO:0032259">
    <property type="term" value="P:methylation"/>
    <property type="evidence" value="ECO:0007669"/>
    <property type="project" value="UniProtKB-KW"/>
</dbReference>
<dbReference type="InterPro" id="IPR002941">
    <property type="entry name" value="DNA_methylase_N4/N6"/>
</dbReference>
<dbReference type="PANTHER" id="PTHR13370:SF3">
    <property type="entry name" value="TRNA (GUANINE(10)-N2)-METHYLTRANSFERASE HOMOLOG"/>
    <property type="match status" value="1"/>
</dbReference>
<keyword evidence="6" id="KW-0238">DNA-binding</keyword>
<evidence type="ECO:0000313" key="10">
    <source>
        <dbReference type="EMBL" id="NWJ49047.1"/>
    </source>
</evidence>
<evidence type="ECO:0000256" key="2">
    <source>
        <dbReference type="ARBA" id="ARBA00022603"/>
    </source>
</evidence>
<reference evidence="10 12" key="1">
    <citation type="submission" date="2020-06" db="EMBL/GenBank/DDBJ databases">
        <title>Anoxygenic phototrophic Chloroflexota member uses a Type I reaction center.</title>
        <authorList>
            <person name="Tsuji J.M."/>
            <person name="Shaw N.A."/>
            <person name="Nagashima S."/>
            <person name="Venkiteswaran J."/>
            <person name="Schiff S.L."/>
            <person name="Hanada S."/>
            <person name="Tank M."/>
            <person name="Neufeld J.D."/>
        </authorList>
    </citation>
    <scope>NUCLEOTIDE SEQUENCE [LARGE SCALE GENOMIC DNA]</scope>
    <source>
        <strain evidence="10">L227-S17</strain>
    </source>
</reference>
<evidence type="ECO:0000313" key="12">
    <source>
        <dbReference type="Proteomes" id="UP000521676"/>
    </source>
</evidence>
<dbReference type="Pfam" id="PF18755">
    <property type="entry name" value="RAMA"/>
    <property type="match status" value="1"/>
</dbReference>
<dbReference type="PROSITE" id="PS00092">
    <property type="entry name" value="N6_MTASE"/>
    <property type="match status" value="1"/>
</dbReference>
<evidence type="ECO:0000256" key="6">
    <source>
        <dbReference type="ARBA" id="ARBA00023125"/>
    </source>
</evidence>
<dbReference type="PRINTS" id="PR00508">
    <property type="entry name" value="S21N4MTFRASE"/>
</dbReference>
<evidence type="ECO:0000259" key="9">
    <source>
        <dbReference type="Pfam" id="PF18755"/>
    </source>
</evidence>
<dbReference type="GO" id="GO:0009007">
    <property type="term" value="F:site-specific DNA-methyltransferase (adenine-specific) activity"/>
    <property type="evidence" value="ECO:0007669"/>
    <property type="project" value="TreeGrafter"/>
</dbReference>
<dbReference type="PANTHER" id="PTHR13370">
    <property type="entry name" value="RNA METHYLASE-RELATED"/>
    <property type="match status" value="1"/>
</dbReference>
<dbReference type="Proteomes" id="UP000521676">
    <property type="component" value="Unassembled WGS sequence"/>
</dbReference>
<dbReference type="GO" id="GO:0005737">
    <property type="term" value="C:cytoplasm"/>
    <property type="evidence" value="ECO:0007669"/>
    <property type="project" value="TreeGrafter"/>
</dbReference>
<keyword evidence="5" id="KW-0235">DNA replication</keyword>
<proteinExistence type="inferred from homology"/>
<dbReference type="GO" id="GO:0003677">
    <property type="term" value="F:DNA binding"/>
    <property type="evidence" value="ECO:0007669"/>
    <property type="project" value="UniProtKB-KW"/>
</dbReference>
<evidence type="ECO:0000313" key="13">
    <source>
        <dbReference type="Proteomes" id="UP001431572"/>
    </source>
</evidence>
<dbReference type="RefSeq" id="WP_341470878.1">
    <property type="nucleotide sequence ID" value="NZ_CP128400.1"/>
</dbReference>
<gene>
    <name evidence="10" type="ORF">HXX08_24585</name>
    <name evidence="11" type="ORF">OZ401_004602</name>
</gene>
<dbReference type="InterPro" id="IPR001091">
    <property type="entry name" value="RM_Methyltransferase"/>
</dbReference>
<feature type="domain" description="RAMA" evidence="9">
    <location>
        <begin position="290"/>
        <end position="380"/>
    </location>
</feature>
<dbReference type="GO" id="GO:0006260">
    <property type="term" value="P:DNA replication"/>
    <property type="evidence" value="ECO:0007669"/>
    <property type="project" value="UniProtKB-KW"/>
</dbReference>
<dbReference type="EMBL" id="CP128400">
    <property type="protein sequence ID" value="WJW68975.1"/>
    <property type="molecule type" value="Genomic_DNA"/>
</dbReference>
<evidence type="ECO:0000256" key="1">
    <source>
        <dbReference type="ARBA" id="ARBA00006594"/>
    </source>
</evidence>
<dbReference type="InterPro" id="IPR040843">
    <property type="entry name" value="RAMA"/>
</dbReference>
<dbReference type="Pfam" id="PF01555">
    <property type="entry name" value="N6_N4_Mtase"/>
    <property type="match status" value="1"/>
</dbReference>
<evidence type="ECO:0000259" key="8">
    <source>
        <dbReference type="Pfam" id="PF01555"/>
    </source>
</evidence>
<protein>
    <recommendedName>
        <fullName evidence="7">Methyltransferase</fullName>
        <ecNumber evidence="7">2.1.1.-</ecNumber>
    </recommendedName>
</protein>
<sequence length="384" mass="43961">MLTSSSAGTNPGSIKVIHNYDRSDGLPLDQILIGECRETLDKLPEKSVDLIFADPPYNLQLQQELYRPNMTKVNAVEDDWDQFDSFAEYDRFTRDWLIACRRVLKDNGTLWVIGTYHNIYRVGAIMMDLGFWMLNDICWIKSNPLPHFKGVRFNNAHETLLWVKKSKDQKKYTFNYHAMKSLNGDKQMRSDWVLPICTGAERLKVDGHKAHPTQKPESLLFRVLLSSTNPGDVVLDPFFGSGTTGAVARKLHRHWIGIEQDPEYAELAQQRIENIHPQMFDEEVFSFVNKREAQRVPFNTLIERGYIQPGELLYFGSSNITAKVTVDGSLIAGELRGSIHSLGAKVAGLPACNGWENWYYRDDNGNFVVIDTLRERFRKEVIAS</sequence>
<keyword evidence="2" id="KW-0489">Methyltransferase</keyword>
<evidence type="ECO:0000256" key="5">
    <source>
        <dbReference type="ARBA" id="ARBA00022705"/>
    </source>
</evidence>
<name>A0A8T7MA81_9CHLR</name>
<dbReference type="Gene3D" id="3.40.50.150">
    <property type="entry name" value="Vaccinia Virus protein VP39"/>
    <property type="match status" value="1"/>
</dbReference>
<evidence type="ECO:0000313" key="11">
    <source>
        <dbReference type="EMBL" id="WJW68975.1"/>
    </source>
</evidence>
<keyword evidence="3" id="KW-0808">Transferase</keyword>
<comment type="similarity">
    <text evidence="1 7">Belongs to the N(4)/N(6)-methyltransferase family.</text>
</comment>
<dbReference type="GO" id="GO:0008170">
    <property type="term" value="F:N-methyltransferase activity"/>
    <property type="evidence" value="ECO:0007669"/>
    <property type="project" value="InterPro"/>
</dbReference>
<evidence type="ECO:0000256" key="3">
    <source>
        <dbReference type="ARBA" id="ARBA00022679"/>
    </source>
</evidence>
<evidence type="ECO:0000256" key="7">
    <source>
        <dbReference type="RuleBase" id="RU362026"/>
    </source>
</evidence>
<dbReference type="Proteomes" id="UP001431572">
    <property type="component" value="Chromosome 2"/>
</dbReference>
<evidence type="ECO:0000256" key="4">
    <source>
        <dbReference type="ARBA" id="ARBA00022691"/>
    </source>
</evidence>
<dbReference type="InterPro" id="IPR029063">
    <property type="entry name" value="SAM-dependent_MTases_sf"/>
</dbReference>
<feature type="domain" description="DNA methylase N-4/N-6" evidence="8">
    <location>
        <begin position="48"/>
        <end position="269"/>
    </location>
</feature>
<dbReference type="SUPFAM" id="SSF53335">
    <property type="entry name" value="S-adenosyl-L-methionine-dependent methyltransferases"/>
    <property type="match status" value="1"/>
</dbReference>
<organism evidence="10 12">
    <name type="scientific">Candidatus Chlorohelix allophototropha</name>
    <dbReference type="NCBI Taxonomy" id="3003348"/>
    <lineage>
        <taxon>Bacteria</taxon>
        <taxon>Bacillati</taxon>
        <taxon>Chloroflexota</taxon>
        <taxon>Chloroflexia</taxon>
        <taxon>Candidatus Chloroheliales</taxon>
        <taxon>Candidatus Chloroheliaceae</taxon>
        <taxon>Candidatus Chlorohelix</taxon>
    </lineage>
</organism>
<dbReference type="InterPro" id="IPR002052">
    <property type="entry name" value="DNA_methylase_N6_adenine_CS"/>
</dbReference>
<keyword evidence="4" id="KW-0949">S-adenosyl-L-methionine</keyword>
<dbReference type="EMBL" id="JACATZ010000003">
    <property type="protein sequence ID" value="NWJ49047.1"/>
    <property type="molecule type" value="Genomic_DNA"/>
</dbReference>
<accession>A0A8T7MA81</accession>
<dbReference type="AlphaFoldDB" id="A0A8T7MA81"/>
<reference evidence="11" key="2">
    <citation type="journal article" date="2024" name="Nature">
        <title>Anoxygenic phototroph of the Chloroflexota uses a type I reaction centre.</title>
        <authorList>
            <person name="Tsuji J.M."/>
            <person name="Shaw N.A."/>
            <person name="Nagashima S."/>
            <person name="Venkiteswaran J.J."/>
            <person name="Schiff S.L."/>
            <person name="Watanabe T."/>
            <person name="Fukui M."/>
            <person name="Hanada S."/>
            <person name="Tank M."/>
            <person name="Neufeld J.D."/>
        </authorList>
    </citation>
    <scope>NUCLEOTIDE SEQUENCE</scope>
    <source>
        <strain evidence="11">L227-S17</strain>
    </source>
</reference>